<name>A0ABP6M6P0_9ACTN</name>
<reference evidence="3" key="1">
    <citation type="journal article" date="2019" name="Int. J. Syst. Evol. Microbiol.">
        <title>The Global Catalogue of Microorganisms (GCM) 10K type strain sequencing project: providing services to taxonomists for standard genome sequencing and annotation.</title>
        <authorList>
            <consortium name="The Broad Institute Genomics Platform"/>
            <consortium name="The Broad Institute Genome Sequencing Center for Infectious Disease"/>
            <person name="Wu L."/>
            <person name="Ma J."/>
        </authorList>
    </citation>
    <scope>NUCLEOTIDE SEQUENCE [LARGE SCALE GENOMIC DNA]</scope>
    <source>
        <strain evidence="3">JCM 9091</strain>
    </source>
</reference>
<evidence type="ECO:0000313" key="2">
    <source>
        <dbReference type="EMBL" id="GAA3074460.1"/>
    </source>
</evidence>
<dbReference type="Proteomes" id="UP001501532">
    <property type="component" value="Unassembled WGS sequence"/>
</dbReference>
<protein>
    <recommendedName>
        <fullName evidence="4">Secreted protein</fullName>
    </recommendedName>
</protein>
<evidence type="ECO:0000256" key="1">
    <source>
        <dbReference type="SAM" id="SignalP"/>
    </source>
</evidence>
<accession>A0ABP6M6P0</accession>
<comment type="caution">
    <text evidence="2">The sequence shown here is derived from an EMBL/GenBank/DDBJ whole genome shotgun (WGS) entry which is preliminary data.</text>
</comment>
<keyword evidence="3" id="KW-1185">Reference proteome</keyword>
<proteinExistence type="predicted"/>
<dbReference type="EMBL" id="BAAAUF010000082">
    <property type="protein sequence ID" value="GAA3074460.1"/>
    <property type="molecule type" value="Genomic_DNA"/>
</dbReference>
<feature type="chain" id="PRO_5046296185" description="Secreted protein" evidence="1">
    <location>
        <begin position="28"/>
        <end position="111"/>
    </location>
</feature>
<sequence>MYIRGAGGHRLALLRCLASAAFPPAQASLHLAEGSLDVRSEVPTAAARRSSTSSATASGTLSGAVRVKGHRAVATRNEKLAVRCEATILVAVLNEWLGPDFSPIARGGRHR</sequence>
<evidence type="ECO:0000313" key="3">
    <source>
        <dbReference type="Proteomes" id="UP001501532"/>
    </source>
</evidence>
<gene>
    <name evidence="2" type="ORF">GCM10010448_66190</name>
</gene>
<feature type="signal peptide" evidence="1">
    <location>
        <begin position="1"/>
        <end position="27"/>
    </location>
</feature>
<evidence type="ECO:0008006" key="4">
    <source>
        <dbReference type="Google" id="ProtNLM"/>
    </source>
</evidence>
<organism evidence="2 3">
    <name type="scientific">Streptomyces glomeratus</name>
    <dbReference type="NCBI Taxonomy" id="284452"/>
    <lineage>
        <taxon>Bacteria</taxon>
        <taxon>Bacillati</taxon>
        <taxon>Actinomycetota</taxon>
        <taxon>Actinomycetes</taxon>
        <taxon>Kitasatosporales</taxon>
        <taxon>Streptomycetaceae</taxon>
        <taxon>Streptomyces</taxon>
    </lineage>
</organism>
<keyword evidence="1" id="KW-0732">Signal</keyword>